<dbReference type="GO" id="GO:0006310">
    <property type="term" value="P:DNA recombination"/>
    <property type="evidence" value="ECO:0007669"/>
    <property type="project" value="InterPro"/>
</dbReference>
<dbReference type="Proteomes" id="UP000023435">
    <property type="component" value="Unassembled WGS sequence"/>
</dbReference>
<dbReference type="Pfam" id="PF05866">
    <property type="entry name" value="RusA"/>
    <property type="match status" value="1"/>
</dbReference>
<comment type="caution">
    <text evidence="1">The sequence shown here is derived from an EMBL/GenBank/DDBJ whole genome shotgun (WGS) entry which is preliminary data.</text>
</comment>
<proteinExistence type="predicted"/>
<dbReference type="InterPro" id="IPR008822">
    <property type="entry name" value="Endonuclease_RusA-like"/>
</dbReference>
<dbReference type="EMBL" id="JAJA02000001">
    <property type="protein sequence ID" value="KWS03730.1"/>
    <property type="molecule type" value="Genomic_DNA"/>
</dbReference>
<organism evidence="1 2">
    <name type="scientific">Lysobacter capsici AZ78</name>
    <dbReference type="NCBI Taxonomy" id="1444315"/>
    <lineage>
        <taxon>Bacteria</taxon>
        <taxon>Pseudomonadati</taxon>
        <taxon>Pseudomonadota</taxon>
        <taxon>Gammaproteobacteria</taxon>
        <taxon>Lysobacterales</taxon>
        <taxon>Lysobacteraceae</taxon>
        <taxon>Lysobacter</taxon>
    </lineage>
</organism>
<keyword evidence="2" id="KW-1185">Reference proteome</keyword>
<dbReference type="InterPro" id="IPR036614">
    <property type="entry name" value="RusA-like_sf"/>
</dbReference>
<protein>
    <submittedName>
        <fullName evidence="1">Uncharacterized protein</fullName>
    </submittedName>
</protein>
<dbReference type="AlphaFoldDB" id="A0A108U710"/>
<reference evidence="1 2" key="1">
    <citation type="journal article" date="2014" name="Genome Announc.">
        <title>Draft Genome Sequence of Lysobacter capsici AZ78, a Bacterium Antagonistic to Plant-Pathogenic Oomycetes.</title>
        <authorList>
            <person name="Puopolo G."/>
            <person name="Sonego P."/>
            <person name="Engelen K."/>
            <person name="Pertot I."/>
        </authorList>
    </citation>
    <scope>NUCLEOTIDE SEQUENCE [LARGE SCALE GENOMIC DNA]</scope>
    <source>
        <strain evidence="1 2">AZ78</strain>
    </source>
</reference>
<accession>A0A108U710</accession>
<evidence type="ECO:0000313" key="1">
    <source>
        <dbReference type="EMBL" id="KWS03730.1"/>
    </source>
</evidence>
<gene>
    <name evidence="1" type="ORF">AZ78_1279</name>
</gene>
<dbReference type="GO" id="GO:0000287">
    <property type="term" value="F:magnesium ion binding"/>
    <property type="evidence" value="ECO:0007669"/>
    <property type="project" value="InterPro"/>
</dbReference>
<dbReference type="Gene3D" id="3.30.1330.70">
    <property type="entry name" value="Holliday junction resolvase RusA"/>
    <property type="match status" value="1"/>
</dbReference>
<name>A0A108U710_9GAMM</name>
<evidence type="ECO:0000313" key="2">
    <source>
        <dbReference type="Proteomes" id="UP000023435"/>
    </source>
</evidence>
<dbReference type="GO" id="GO:0006281">
    <property type="term" value="P:DNA repair"/>
    <property type="evidence" value="ECO:0007669"/>
    <property type="project" value="InterPro"/>
</dbReference>
<dbReference type="SUPFAM" id="SSF103084">
    <property type="entry name" value="Holliday junction resolvase RusA"/>
    <property type="match status" value="1"/>
</dbReference>
<sequence>MTPKGDIDNYLKAPLDAITHAKLWEDDKWVTTVIASKRFAATGESAHTSVRIYATAQQTVFARVCEFIGALFR</sequence>